<dbReference type="Proteomes" id="UP001596044">
    <property type="component" value="Unassembled WGS sequence"/>
</dbReference>
<feature type="compositionally biased region" description="Basic and acidic residues" evidence="1">
    <location>
        <begin position="59"/>
        <end position="69"/>
    </location>
</feature>
<dbReference type="EMBL" id="JBHSMJ010000029">
    <property type="protein sequence ID" value="MFC5450778.1"/>
    <property type="molecule type" value="Genomic_DNA"/>
</dbReference>
<name>A0ABW0KBJ7_9BACL</name>
<keyword evidence="3" id="KW-1185">Reference proteome</keyword>
<evidence type="ECO:0000256" key="1">
    <source>
        <dbReference type="SAM" id="MobiDB-lite"/>
    </source>
</evidence>
<evidence type="ECO:0000313" key="3">
    <source>
        <dbReference type="Proteomes" id="UP001596044"/>
    </source>
</evidence>
<gene>
    <name evidence="2" type="ORF">ACFPOG_21215</name>
</gene>
<evidence type="ECO:0000313" key="2">
    <source>
        <dbReference type="EMBL" id="MFC5450778.1"/>
    </source>
</evidence>
<feature type="region of interest" description="Disordered" evidence="1">
    <location>
        <begin position="59"/>
        <end position="78"/>
    </location>
</feature>
<comment type="caution">
    <text evidence="2">The sequence shown here is derived from an EMBL/GenBank/DDBJ whole genome shotgun (WGS) entry which is preliminary data.</text>
</comment>
<reference evidence="3" key="1">
    <citation type="journal article" date="2019" name="Int. J. Syst. Evol. Microbiol.">
        <title>The Global Catalogue of Microorganisms (GCM) 10K type strain sequencing project: providing services to taxonomists for standard genome sequencing and annotation.</title>
        <authorList>
            <consortium name="The Broad Institute Genomics Platform"/>
            <consortium name="The Broad Institute Genome Sequencing Center for Infectious Disease"/>
            <person name="Wu L."/>
            <person name="Ma J."/>
        </authorList>
    </citation>
    <scope>NUCLEOTIDE SEQUENCE [LARGE SCALE GENOMIC DNA]</scope>
    <source>
        <strain evidence="3">KACC 11904</strain>
    </source>
</reference>
<sequence>MSNDKTMDPMSGERVETDGVYADEAGREVTLKRGDEFPADVILGQTTWELKGFSMNEAEIDHDQKENTKVRRRVTSTT</sequence>
<evidence type="ECO:0008006" key="4">
    <source>
        <dbReference type="Google" id="ProtNLM"/>
    </source>
</evidence>
<feature type="compositionally biased region" description="Basic and acidic residues" evidence="1">
    <location>
        <begin position="1"/>
        <end position="17"/>
    </location>
</feature>
<organism evidence="2 3">
    <name type="scientific">Paenibacillus aestuarii</name>
    <dbReference type="NCBI Taxonomy" id="516965"/>
    <lineage>
        <taxon>Bacteria</taxon>
        <taxon>Bacillati</taxon>
        <taxon>Bacillota</taxon>
        <taxon>Bacilli</taxon>
        <taxon>Bacillales</taxon>
        <taxon>Paenibacillaceae</taxon>
        <taxon>Paenibacillus</taxon>
    </lineage>
</organism>
<feature type="region of interest" description="Disordered" evidence="1">
    <location>
        <begin position="1"/>
        <end position="22"/>
    </location>
</feature>
<accession>A0ABW0KBJ7</accession>
<dbReference type="RefSeq" id="WP_270878939.1">
    <property type="nucleotide sequence ID" value="NZ_JAQFVF010000022.1"/>
</dbReference>
<protein>
    <recommendedName>
        <fullName evidence="4">Transposase</fullName>
    </recommendedName>
</protein>
<proteinExistence type="predicted"/>